<evidence type="ECO:0000256" key="4">
    <source>
        <dbReference type="PROSITE-ProRule" id="PRU00409"/>
    </source>
</evidence>
<dbReference type="PROSITE" id="PS50975">
    <property type="entry name" value="ATP_GRASP"/>
    <property type="match status" value="1"/>
</dbReference>
<dbReference type="InterPro" id="IPR016185">
    <property type="entry name" value="PreATP-grasp_dom_sf"/>
</dbReference>
<dbReference type="InterPro" id="IPR011761">
    <property type="entry name" value="ATP-grasp"/>
</dbReference>
<evidence type="ECO:0000259" key="5">
    <source>
        <dbReference type="PROSITE" id="PS50975"/>
    </source>
</evidence>
<organism evidence="6 7">
    <name type="scientific">Acetobacterium fimetarium</name>
    <dbReference type="NCBI Taxonomy" id="52691"/>
    <lineage>
        <taxon>Bacteria</taxon>
        <taxon>Bacillati</taxon>
        <taxon>Bacillota</taxon>
        <taxon>Clostridia</taxon>
        <taxon>Eubacteriales</taxon>
        <taxon>Eubacteriaceae</taxon>
        <taxon>Acetobacterium</taxon>
    </lineage>
</organism>
<keyword evidence="1 6" id="KW-0436">Ligase</keyword>
<evidence type="ECO:0000313" key="7">
    <source>
        <dbReference type="Proteomes" id="UP000603234"/>
    </source>
</evidence>
<evidence type="ECO:0000313" key="6">
    <source>
        <dbReference type="EMBL" id="MBC3804180.1"/>
    </source>
</evidence>
<reference evidence="6 7" key="1">
    <citation type="journal article" date="2020" name="mSystems">
        <title>Defining Genomic and Predicted Metabolic Features of the Acetobacterium Genus.</title>
        <authorList>
            <person name="Ross D.E."/>
            <person name="Marshall C.W."/>
            <person name="Gulliver D."/>
            <person name="May H.D."/>
            <person name="Norman R.S."/>
        </authorList>
    </citation>
    <scope>NUCLEOTIDE SEQUENCE [LARGE SCALE GENOMIC DNA]</scope>
    <source>
        <strain evidence="6 7">DSM 8238</strain>
    </source>
</reference>
<dbReference type="InterPro" id="IPR003806">
    <property type="entry name" value="ATP-grasp_PylC-type"/>
</dbReference>
<keyword evidence="2 4" id="KW-0547">Nucleotide-binding</keyword>
<dbReference type="Pfam" id="PF02655">
    <property type="entry name" value="ATP-grasp_3"/>
    <property type="match status" value="1"/>
</dbReference>
<dbReference type="EMBL" id="WJBC01000008">
    <property type="protein sequence ID" value="MBC3804180.1"/>
    <property type="molecule type" value="Genomic_DNA"/>
</dbReference>
<dbReference type="Gene3D" id="3.30.470.20">
    <property type="entry name" value="ATP-grasp fold, B domain"/>
    <property type="match status" value="1"/>
</dbReference>
<dbReference type="InterPro" id="IPR048764">
    <property type="entry name" value="PylC_N"/>
</dbReference>
<feature type="domain" description="ATP-grasp" evidence="5">
    <location>
        <begin position="76"/>
        <end position="277"/>
    </location>
</feature>
<proteinExistence type="predicted"/>
<dbReference type="NCBIfam" id="TIGR03909">
    <property type="entry name" value="pyrrolys_PylC"/>
    <property type="match status" value="1"/>
</dbReference>
<dbReference type="GO" id="GO:0016874">
    <property type="term" value="F:ligase activity"/>
    <property type="evidence" value="ECO:0007669"/>
    <property type="project" value="UniProtKB-KW"/>
</dbReference>
<keyword evidence="3 4" id="KW-0067">ATP-binding</keyword>
<evidence type="ECO:0000256" key="3">
    <source>
        <dbReference type="ARBA" id="ARBA00022840"/>
    </source>
</evidence>
<gene>
    <name evidence="6" type="primary">pylC</name>
    <name evidence="6" type="ORF">GH808_06990</name>
</gene>
<dbReference type="Proteomes" id="UP000603234">
    <property type="component" value="Unassembled WGS sequence"/>
</dbReference>
<dbReference type="RefSeq" id="WP_186842067.1">
    <property type="nucleotide sequence ID" value="NZ_WJBC01000008.1"/>
</dbReference>
<dbReference type="PANTHER" id="PTHR43055">
    <property type="entry name" value="FORMATE-DEPENDENT PHOSPHORIBOSYLGLYCINAMIDE FORMYLTRANSFERASE"/>
    <property type="match status" value="1"/>
</dbReference>
<keyword evidence="7" id="KW-1185">Reference proteome</keyword>
<evidence type="ECO:0000256" key="1">
    <source>
        <dbReference type="ARBA" id="ARBA00022598"/>
    </source>
</evidence>
<sequence length="380" mass="42131">MKILIVGGKLQGVEAAYLSKKAGWLSLLVDKNDQAPAAAMCDKFLCLDAMNEGAMVQLFRNVDLVIPAMENRAVLEKLLSYQKITGTPMVYDQKAYDISSSKIKSDRLFQTKKIPAPRQYPACSYPVIVKPSNRSGSEGVVKINSRKDLEQNVEYLNGNYVIQEYLEGRSYSLEVIGNGRSYNVLQITEIIIDDDYDCKRVVAPASVSEDLKKEFVRIAEEMAEIIQINGIFDIEVILDNGQFKVLEIDARLPSQTPISVYHSTGINMIELMAEAIEGNVRKVAISSKKVCLYQQVMVNSNGCCVLGEKIMGSAGPLKVIDGFFGADEAITNYEPGKTAWVATVIITAATEKKAYLKFDQVFAKIQSQIDENYCIKEAVL</sequence>
<accession>A0ABR6WUE6</accession>
<dbReference type="PANTHER" id="PTHR43055:SF1">
    <property type="entry name" value="FORMATE-DEPENDENT PHOSPHORIBOSYLGLYCINAMIDE FORMYLTRANSFERASE"/>
    <property type="match status" value="1"/>
</dbReference>
<dbReference type="Gene3D" id="3.40.50.720">
    <property type="entry name" value="NAD(P)-binding Rossmann-like Domain"/>
    <property type="match status" value="1"/>
</dbReference>
<dbReference type="Pfam" id="PF21360">
    <property type="entry name" value="PylC-like_N"/>
    <property type="match status" value="1"/>
</dbReference>
<comment type="caution">
    <text evidence="6">The sequence shown here is derived from an EMBL/GenBank/DDBJ whole genome shotgun (WGS) entry which is preliminary data.</text>
</comment>
<evidence type="ECO:0000256" key="2">
    <source>
        <dbReference type="ARBA" id="ARBA00022741"/>
    </source>
</evidence>
<name>A0ABR6WUE6_9FIRM</name>
<dbReference type="InterPro" id="IPR023890">
    <property type="entry name" value="Pyrrolys_PylC"/>
</dbReference>
<protein>
    <submittedName>
        <fullName evidence="6">3-methylornithine--L-lysine ligase PylC</fullName>
    </submittedName>
</protein>
<dbReference type="SUPFAM" id="SSF52440">
    <property type="entry name" value="PreATP-grasp domain"/>
    <property type="match status" value="1"/>
</dbReference>
<dbReference type="SUPFAM" id="SSF56059">
    <property type="entry name" value="Glutathione synthetase ATP-binding domain-like"/>
    <property type="match status" value="1"/>
</dbReference>